<name>A0A133UCM7_9EURY</name>
<comment type="caution">
    <text evidence="1">The sequence shown here is derived from an EMBL/GenBank/DDBJ whole genome shotgun (WGS) entry which is preliminary data.</text>
</comment>
<dbReference type="Proteomes" id="UP000070195">
    <property type="component" value="Unassembled WGS sequence"/>
</dbReference>
<proteinExistence type="predicted"/>
<dbReference type="AlphaFoldDB" id="A0A133UCM7"/>
<organism evidence="1 2">
    <name type="scientific">candidate division MSBL1 archaeon SCGC-AAA259D18</name>
    <dbReference type="NCBI Taxonomy" id="1698262"/>
    <lineage>
        <taxon>Archaea</taxon>
        <taxon>Methanobacteriati</taxon>
        <taxon>Methanobacteriota</taxon>
        <taxon>candidate division MSBL1</taxon>
    </lineage>
</organism>
<keyword evidence="2" id="KW-1185">Reference proteome</keyword>
<protein>
    <submittedName>
        <fullName evidence="1">Uncharacterized protein</fullName>
    </submittedName>
</protein>
<accession>A0A133UCM7</accession>
<reference evidence="1 2" key="1">
    <citation type="journal article" date="2016" name="Sci. Rep.">
        <title>Metabolic traits of an uncultured archaeal lineage -MSBL1- from brine pools of the Red Sea.</title>
        <authorList>
            <person name="Mwirichia R."/>
            <person name="Alam I."/>
            <person name="Rashid M."/>
            <person name="Vinu M."/>
            <person name="Ba-Alawi W."/>
            <person name="Anthony Kamau A."/>
            <person name="Kamanda Ngugi D."/>
            <person name="Goker M."/>
            <person name="Klenk H.P."/>
            <person name="Bajic V."/>
            <person name="Stingl U."/>
        </authorList>
    </citation>
    <scope>NUCLEOTIDE SEQUENCE [LARGE SCALE GENOMIC DNA]</scope>
    <source>
        <strain evidence="1">SCGC-AAA259D18</strain>
    </source>
</reference>
<gene>
    <name evidence="1" type="ORF">AKJ63_00390</name>
</gene>
<evidence type="ECO:0000313" key="2">
    <source>
        <dbReference type="Proteomes" id="UP000070195"/>
    </source>
</evidence>
<evidence type="ECO:0000313" key="1">
    <source>
        <dbReference type="EMBL" id="KXA91929.1"/>
    </source>
</evidence>
<dbReference type="EMBL" id="LHXM01000005">
    <property type="protein sequence ID" value="KXA91929.1"/>
    <property type="molecule type" value="Genomic_DNA"/>
</dbReference>
<sequence length="71" mass="8202">MPVIFSKYVSIKDSNYYDDCGYKKKLQEILETEAIELVLDIHGAKKEREFDIDSGTIYGESLVEKKTYSES</sequence>